<dbReference type="InterPro" id="IPR050469">
    <property type="entry name" value="Diguanylate_Cyclase"/>
</dbReference>
<protein>
    <recommendedName>
        <fullName evidence="1">diguanylate cyclase</fullName>
        <ecNumber evidence="1">2.7.7.65</ecNumber>
    </recommendedName>
</protein>
<feature type="domain" description="GGDEF" evidence="4">
    <location>
        <begin position="159"/>
        <end position="289"/>
    </location>
</feature>
<evidence type="ECO:0000313" key="6">
    <source>
        <dbReference type="Proteomes" id="UP000298179"/>
    </source>
</evidence>
<dbReference type="EC" id="2.7.7.65" evidence="1"/>
<evidence type="ECO:0000256" key="2">
    <source>
        <dbReference type="ARBA" id="ARBA00034247"/>
    </source>
</evidence>
<comment type="caution">
    <text evidence="5">The sequence shown here is derived from an EMBL/GenBank/DDBJ whole genome shotgun (WGS) entry which is preliminary data.</text>
</comment>
<evidence type="ECO:0000259" key="4">
    <source>
        <dbReference type="PROSITE" id="PS50887"/>
    </source>
</evidence>
<gene>
    <name evidence="5" type="ORF">E3C22_06165</name>
</gene>
<dbReference type="OrthoDB" id="9812260at2"/>
<dbReference type="Proteomes" id="UP000298179">
    <property type="component" value="Unassembled WGS sequence"/>
</dbReference>
<dbReference type="GO" id="GO:0043709">
    <property type="term" value="P:cell adhesion involved in single-species biofilm formation"/>
    <property type="evidence" value="ECO:0007669"/>
    <property type="project" value="TreeGrafter"/>
</dbReference>
<dbReference type="Gene3D" id="3.30.70.270">
    <property type="match status" value="1"/>
</dbReference>
<dbReference type="AlphaFoldDB" id="A0A4Y8RQL8"/>
<reference evidence="5 6" key="1">
    <citation type="submission" date="2019-03" db="EMBL/GenBank/DDBJ databases">
        <title>Jiella endophytica sp. nov., a novel endophytic bacterium isolated from root of Ficus microcarpa Linn. f.</title>
        <authorList>
            <person name="Tuo L."/>
        </authorList>
    </citation>
    <scope>NUCLEOTIDE SEQUENCE [LARGE SCALE GENOMIC DNA]</scope>
    <source>
        <strain evidence="5 6">CBS5Q-3</strain>
    </source>
</reference>
<dbReference type="GO" id="GO:0052621">
    <property type="term" value="F:diguanylate cyclase activity"/>
    <property type="evidence" value="ECO:0007669"/>
    <property type="project" value="UniProtKB-EC"/>
</dbReference>
<dbReference type="GO" id="GO:0005886">
    <property type="term" value="C:plasma membrane"/>
    <property type="evidence" value="ECO:0007669"/>
    <property type="project" value="TreeGrafter"/>
</dbReference>
<comment type="catalytic activity">
    <reaction evidence="2">
        <text>2 GTP = 3',3'-c-di-GMP + 2 diphosphate</text>
        <dbReference type="Rhea" id="RHEA:24898"/>
        <dbReference type="ChEBI" id="CHEBI:33019"/>
        <dbReference type="ChEBI" id="CHEBI:37565"/>
        <dbReference type="ChEBI" id="CHEBI:58805"/>
        <dbReference type="EC" id="2.7.7.65"/>
    </reaction>
</comment>
<dbReference type="PANTHER" id="PTHR45138">
    <property type="entry name" value="REGULATORY COMPONENTS OF SENSORY TRANSDUCTION SYSTEM"/>
    <property type="match status" value="1"/>
</dbReference>
<organism evidence="5 6">
    <name type="scientific">Jiella endophytica</name>
    <dbReference type="NCBI Taxonomy" id="2558362"/>
    <lineage>
        <taxon>Bacteria</taxon>
        <taxon>Pseudomonadati</taxon>
        <taxon>Pseudomonadota</taxon>
        <taxon>Alphaproteobacteria</taxon>
        <taxon>Hyphomicrobiales</taxon>
        <taxon>Aurantimonadaceae</taxon>
        <taxon>Jiella</taxon>
    </lineage>
</organism>
<dbReference type="SUPFAM" id="SSF55073">
    <property type="entry name" value="Nucleotide cyclase"/>
    <property type="match status" value="1"/>
</dbReference>
<dbReference type="Pfam" id="PF00990">
    <property type="entry name" value="GGDEF"/>
    <property type="match status" value="1"/>
</dbReference>
<dbReference type="InterPro" id="IPR000160">
    <property type="entry name" value="GGDEF_dom"/>
</dbReference>
<evidence type="ECO:0000313" key="5">
    <source>
        <dbReference type="EMBL" id="TFF24967.1"/>
    </source>
</evidence>
<dbReference type="EMBL" id="SOZD01000002">
    <property type="protein sequence ID" value="TFF24967.1"/>
    <property type="molecule type" value="Genomic_DNA"/>
</dbReference>
<evidence type="ECO:0000256" key="3">
    <source>
        <dbReference type="SAM" id="Phobius"/>
    </source>
</evidence>
<proteinExistence type="predicted"/>
<dbReference type="GO" id="GO:1902201">
    <property type="term" value="P:negative regulation of bacterial-type flagellum-dependent cell motility"/>
    <property type="evidence" value="ECO:0007669"/>
    <property type="project" value="TreeGrafter"/>
</dbReference>
<dbReference type="InterPro" id="IPR043128">
    <property type="entry name" value="Rev_trsase/Diguanyl_cyclase"/>
</dbReference>
<accession>A0A4Y8RQL8</accession>
<sequence>MKFYDIMYRLKFPGSYVGRIFTICFVGVHIPLISFVLVVAGEGRLFADLGYVAVLVLATVVGTSLTCIGIFAILAPVRSATLALEAYSESRQLPELPTRYLDLAGRLMTRVQATILALDGRIATLEGLSSTDPLTGLFNRRWLSEEGEATIEKARAGRTLLSLLVIDVDRFKQLNDRHGHTTGDKVLILVADAIRGGIRSSDYGVRLGGDEFCVLMEGADKATAAEAGQRIREAVRQSAKLLLGVEPVSLSLGVATLHPDDAGFHDMFLRADGNLYRAKAAGRNRLIAG</sequence>
<keyword evidence="3" id="KW-1133">Transmembrane helix</keyword>
<dbReference type="PANTHER" id="PTHR45138:SF9">
    <property type="entry name" value="DIGUANYLATE CYCLASE DGCM-RELATED"/>
    <property type="match status" value="1"/>
</dbReference>
<dbReference type="NCBIfam" id="TIGR00254">
    <property type="entry name" value="GGDEF"/>
    <property type="match status" value="1"/>
</dbReference>
<dbReference type="FunFam" id="3.30.70.270:FF:000001">
    <property type="entry name" value="Diguanylate cyclase domain protein"/>
    <property type="match status" value="1"/>
</dbReference>
<keyword evidence="3" id="KW-0472">Membrane</keyword>
<name>A0A4Y8RQL8_9HYPH</name>
<evidence type="ECO:0000256" key="1">
    <source>
        <dbReference type="ARBA" id="ARBA00012528"/>
    </source>
</evidence>
<keyword evidence="3" id="KW-0812">Transmembrane</keyword>
<dbReference type="PROSITE" id="PS50887">
    <property type="entry name" value="GGDEF"/>
    <property type="match status" value="1"/>
</dbReference>
<dbReference type="InterPro" id="IPR029787">
    <property type="entry name" value="Nucleotide_cyclase"/>
</dbReference>
<keyword evidence="6" id="KW-1185">Reference proteome</keyword>
<dbReference type="SMART" id="SM00267">
    <property type="entry name" value="GGDEF"/>
    <property type="match status" value="1"/>
</dbReference>
<dbReference type="CDD" id="cd01949">
    <property type="entry name" value="GGDEF"/>
    <property type="match status" value="1"/>
</dbReference>
<feature type="transmembrane region" description="Helical" evidence="3">
    <location>
        <begin position="20"/>
        <end position="40"/>
    </location>
</feature>
<feature type="transmembrane region" description="Helical" evidence="3">
    <location>
        <begin position="52"/>
        <end position="74"/>
    </location>
</feature>